<feature type="region of interest" description="Disordered" evidence="1">
    <location>
        <begin position="208"/>
        <end position="237"/>
    </location>
</feature>
<reference evidence="2 3" key="1">
    <citation type="journal article" date="2023" name="Arcadia Sci">
        <title>De novo assembly of a long-read Amblyomma americanum tick genome.</title>
        <authorList>
            <person name="Chou S."/>
            <person name="Poskanzer K.E."/>
            <person name="Rollins M."/>
            <person name="Thuy-Boun P.S."/>
        </authorList>
    </citation>
    <scope>NUCLEOTIDE SEQUENCE [LARGE SCALE GENOMIC DNA]</scope>
    <source>
        <strain evidence="2">F_SG_1</strain>
        <tissue evidence="2">Salivary glands</tissue>
    </source>
</reference>
<accession>A0AAQ4DNQ2</accession>
<proteinExistence type="predicted"/>
<dbReference type="AlphaFoldDB" id="A0AAQ4DNQ2"/>
<feature type="compositionally biased region" description="Basic and acidic residues" evidence="1">
    <location>
        <begin position="294"/>
        <end position="305"/>
    </location>
</feature>
<evidence type="ECO:0000313" key="3">
    <source>
        <dbReference type="Proteomes" id="UP001321473"/>
    </source>
</evidence>
<keyword evidence="3" id="KW-1185">Reference proteome</keyword>
<evidence type="ECO:0000256" key="1">
    <source>
        <dbReference type="SAM" id="MobiDB-lite"/>
    </source>
</evidence>
<feature type="compositionally biased region" description="Basic and acidic residues" evidence="1">
    <location>
        <begin position="90"/>
        <end position="101"/>
    </location>
</feature>
<dbReference type="EMBL" id="JARKHS020028692">
    <property type="protein sequence ID" value="KAK8764092.1"/>
    <property type="molecule type" value="Genomic_DNA"/>
</dbReference>
<comment type="caution">
    <text evidence="2">The sequence shown here is derived from an EMBL/GenBank/DDBJ whole genome shotgun (WGS) entry which is preliminary data.</text>
</comment>
<feature type="region of interest" description="Disordered" evidence="1">
    <location>
        <begin position="14"/>
        <end position="144"/>
    </location>
</feature>
<feature type="compositionally biased region" description="Low complexity" evidence="1">
    <location>
        <begin position="128"/>
        <end position="140"/>
    </location>
</feature>
<dbReference type="Proteomes" id="UP001321473">
    <property type="component" value="Unassembled WGS sequence"/>
</dbReference>
<protein>
    <submittedName>
        <fullName evidence="2">Uncharacterized protein</fullName>
    </submittedName>
</protein>
<sequence>MFMTHNVILRVPPQPRAFVEGGRNTPDVPEAEQPATKDTTDALPTGKKSEKIPSVAPTAVKPETVAPSGIAGCFSRCWKPKPPPVLPQDTKPKTTEGEKDAVATPTAEKPGETTAADMPTDEKEGGKAPDVVPPADQAAATSTAVVPYEEKGSVKITVDVPPVDKPEAAPPSKPGFFSRWFGSKKAPAPIEATKARTTDEPFVAVVPEEHPGGTVSIDMPTVDEPSRKTSTEVPSPHITSEVVSVDVTSLEKPAVKIEAGVLSAEKPIGEIEGGVFPADKPSGAATVEMFSTDKPVEKTEAEKSGGKTTVDLLSADRP</sequence>
<name>A0AAQ4DNQ2_AMBAM</name>
<feature type="non-terminal residue" evidence="2">
    <location>
        <position position="318"/>
    </location>
</feature>
<feature type="region of interest" description="Disordered" evidence="1">
    <location>
        <begin position="159"/>
        <end position="182"/>
    </location>
</feature>
<organism evidence="2 3">
    <name type="scientific">Amblyomma americanum</name>
    <name type="common">Lone star tick</name>
    <dbReference type="NCBI Taxonomy" id="6943"/>
    <lineage>
        <taxon>Eukaryota</taxon>
        <taxon>Metazoa</taxon>
        <taxon>Ecdysozoa</taxon>
        <taxon>Arthropoda</taxon>
        <taxon>Chelicerata</taxon>
        <taxon>Arachnida</taxon>
        <taxon>Acari</taxon>
        <taxon>Parasitiformes</taxon>
        <taxon>Ixodida</taxon>
        <taxon>Ixodoidea</taxon>
        <taxon>Ixodidae</taxon>
        <taxon>Amblyomminae</taxon>
        <taxon>Amblyomma</taxon>
    </lineage>
</organism>
<feature type="region of interest" description="Disordered" evidence="1">
    <location>
        <begin position="293"/>
        <end position="318"/>
    </location>
</feature>
<evidence type="ECO:0000313" key="2">
    <source>
        <dbReference type="EMBL" id="KAK8764092.1"/>
    </source>
</evidence>
<gene>
    <name evidence="2" type="ORF">V5799_033299</name>
</gene>